<dbReference type="Gene3D" id="3.40.50.300">
    <property type="entry name" value="P-loop containing nucleotide triphosphate hydrolases"/>
    <property type="match status" value="1"/>
</dbReference>
<dbReference type="GO" id="GO:0005524">
    <property type="term" value="F:ATP binding"/>
    <property type="evidence" value="ECO:0007669"/>
    <property type="project" value="UniProtKB-KW"/>
</dbReference>
<evidence type="ECO:0000256" key="1">
    <source>
        <dbReference type="ARBA" id="ARBA00012906"/>
    </source>
</evidence>
<evidence type="ECO:0000256" key="2">
    <source>
        <dbReference type="ARBA" id="ARBA00022679"/>
    </source>
</evidence>
<proteinExistence type="predicted"/>
<comment type="catalytic activity">
    <reaction evidence="6">
        <text>dCMP + ATP = dCDP + ADP</text>
        <dbReference type="Rhea" id="RHEA:25094"/>
        <dbReference type="ChEBI" id="CHEBI:30616"/>
        <dbReference type="ChEBI" id="CHEBI:57566"/>
        <dbReference type="ChEBI" id="CHEBI:58593"/>
        <dbReference type="ChEBI" id="CHEBI:456216"/>
        <dbReference type="EC" id="2.7.4.25"/>
    </reaction>
</comment>
<evidence type="ECO:0000259" key="8">
    <source>
        <dbReference type="Pfam" id="PF02224"/>
    </source>
</evidence>
<accession>A0A9N9KD86</accession>
<dbReference type="EMBL" id="CAJVPY010064405">
    <property type="protein sequence ID" value="CAG8824146.1"/>
    <property type="molecule type" value="Genomic_DNA"/>
</dbReference>
<organism evidence="9 10">
    <name type="scientific">Dentiscutata erythropus</name>
    <dbReference type="NCBI Taxonomy" id="1348616"/>
    <lineage>
        <taxon>Eukaryota</taxon>
        <taxon>Fungi</taxon>
        <taxon>Fungi incertae sedis</taxon>
        <taxon>Mucoromycota</taxon>
        <taxon>Glomeromycotina</taxon>
        <taxon>Glomeromycetes</taxon>
        <taxon>Diversisporales</taxon>
        <taxon>Gigasporaceae</taxon>
        <taxon>Dentiscutata</taxon>
    </lineage>
</organism>
<evidence type="ECO:0000256" key="7">
    <source>
        <dbReference type="ARBA" id="ARBA00048478"/>
    </source>
</evidence>
<dbReference type="AlphaFoldDB" id="A0A9N9KD86"/>
<dbReference type="Proteomes" id="UP000789405">
    <property type="component" value="Unassembled WGS sequence"/>
</dbReference>
<name>A0A9N9KD86_9GLOM</name>
<comment type="caution">
    <text evidence="9">The sequence shown here is derived from an EMBL/GenBank/DDBJ whole genome shotgun (WGS) entry which is preliminary data.</text>
</comment>
<evidence type="ECO:0000256" key="5">
    <source>
        <dbReference type="ARBA" id="ARBA00022840"/>
    </source>
</evidence>
<dbReference type="Pfam" id="PF02224">
    <property type="entry name" value="Cytidylate_kin"/>
    <property type="match status" value="1"/>
</dbReference>
<sequence length="133" mass="15476">LLMGIVQQERQRLDDQIESAINRRKKTIIDNFLFYINEFNIVYNLDTNLYLQNGKKVAKLAQNQNIRKDINEILQETTKKNKEFIIVGRDATTNILPEADVKIVLMTNLLTHVLRRCIETGETMDNITADILQ</sequence>
<dbReference type="OrthoDB" id="2478193at2759"/>
<keyword evidence="5" id="KW-0067">ATP-binding</keyword>
<evidence type="ECO:0000256" key="4">
    <source>
        <dbReference type="ARBA" id="ARBA00022777"/>
    </source>
</evidence>
<evidence type="ECO:0000256" key="6">
    <source>
        <dbReference type="ARBA" id="ARBA00047615"/>
    </source>
</evidence>
<protein>
    <recommendedName>
        <fullName evidence="1">(d)CMP kinase</fullName>
        <ecNumber evidence="1">2.7.4.25</ecNumber>
    </recommendedName>
</protein>
<gene>
    <name evidence="9" type="ORF">DERYTH_LOCUS27640</name>
</gene>
<feature type="domain" description="Cytidylate kinase" evidence="8">
    <location>
        <begin position="24"/>
        <end position="126"/>
    </location>
</feature>
<keyword evidence="10" id="KW-1185">Reference proteome</keyword>
<evidence type="ECO:0000256" key="3">
    <source>
        <dbReference type="ARBA" id="ARBA00022741"/>
    </source>
</evidence>
<keyword evidence="3" id="KW-0547">Nucleotide-binding</keyword>
<reference evidence="9" key="1">
    <citation type="submission" date="2021-06" db="EMBL/GenBank/DDBJ databases">
        <authorList>
            <person name="Kallberg Y."/>
            <person name="Tangrot J."/>
            <person name="Rosling A."/>
        </authorList>
    </citation>
    <scope>NUCLEOTIDE SEQUENCE</scope>
    <source>
        <strain evidence="9">MA453B</strain>
    </source>
</reference>
<evidence type="ECO:0000313" key="10">
    <source>
        <dbReference type="Proteomes" id="UP000789405"/>
    </source>
</evidence>
<dbReference type="GO" id="GO:0006139">
    <property type="term" value="P:nucleobase-containing compound metabolic process"/>
    <property type="evidence" value="ECO:0007669"/>
    <property type="project" value="InterPro"/>
</dbReference>
<evidence type="ECO:0000313" key="9">
    <source>
        <dbReference type="EMBL" id="CAG8824146.1"/>
    </source>
</evidence>
<keyword evidence="2" id="KW-0808">Transferase</keyword>
<dbReference type="GO" id="GO:0036431">
    <property type="term" value="F:dCMP kinase activity"/>
    <property type="evidence" value="ECO:0007669"/>
    <property type="project" value="InterPro"/>
</dbReference>
<dbReference type="InterPro" id="IPR027417">
    <property type="entry name" value="P-loop_NTPase"/>
</dbReference>
<keyword evidence="4" id="KW-0418">Kinase</keyword>
<feature type="non-terminal residue" evidence="9">
    <location>
        <position position="133"/>
    </location>
</feature>
<dbReference type="InterPro" id="IPR011994">
    <property type="entry name" value="Cytidylate_kinase_dom"/>
</dbReference>
<dbReference type="EC" id="2.7.4.25" evidence="1"/>
<comment type="catalytic activity">
    <reaction evidence="7">
        <text>CMP + ATP = CDP + ADP</text>
        <dbReference type="Rhea" id="RHEA:11600"/>
        <dbReference type="ChEBI" id="CHEBI:30616"/>
        <dbReference type="ChEBI" id="CHEBI:58069"/>
        <dbReference type="ChEBI" id="CHEBI:60377"/>
        <dbReference type="ChEBI" id="CHEBI:456216"/>
        <dbReference type="EC" id="2.7.4.25"/>
    </reaction>
</comment>